<evidence type="ECO:0000313" key="6">
    <source>
        <dbReference type="EMBL" id="KAL3388497.1"/>
    </source>
</evidence>
<name>A0ABD2W7F3_9HYME</name>
<keyword evidence="3 5" id="KW-0274">FAD</keyword>
<keyword evidence="2 5" id="KW-0285">Flavoprotein</keyword>
<reference evidence="6 7" key="1">
    <citation type="journal article" date="2024" name="bioRxiv">
        <title>A reference genome for Trichogramma kaykai: A tiny desert-dwelling parasitoid wasp with competing sex-ratio distorters.</title>
        <authorList>
            <person name="Culotta J."/>
            <person name="Lindsey A.R."/>
        </authorList>
    </citation>
    <scope>NUCLEOTIDE SEQUENCE [LARGE SCALE GENOMIC DNA]</scope>
    <source>
        <strain evidence="6 7">KSX58</strain>
    </source>
</reference>
<sequence length="220" mass="25078">MSPFANKIYLSHNKPKIQGRLQKNIEQVAGLASVNGSTLILRDNSTLQADIILFATGYLFSYPFLSNDSGFELSGKYVYPLYKYMLNAKHPSMALVGAATETANYPLSRVQSQYFVSMMSGKAHVPSLEERLATGKDRELTPQEKRLAMSLQDKQWNYQDELAQEGGFEPYNNDLLGRIYDAWDAYSQKYLMYFKDASVKILRNGYFKIIDPPYLHPNVQ</sequence>
<dbReference type="SUPFAM" id="SSF51905">
    <property type="entry name" value="FAD/NAD(P)-binding domain"/>
    <property type="match status" value="1"/>
</dbReference>
<comment type="caution">
    <text evidence="6">The sequence shown here is derived from an EMBL/GenBank/DDBJ whole genome shotgun (WGS) entry which is preliminary data.</text>
</comment>
<dbReference type="Gene3D" id="3.50.50.60">
    <property type="entry name" value="FAD/NAD(P)-binding domain"/>
    <property type="match status" value="1"/>
</dbReference>
<organism evidence="6 7">
    <name type="scientific">Trichogramma kaykai</name>
    <dbReference type="NCBI Taxonomy" id="54128"/>
    <lineage>
        <taxon>Eukaryota</taxon>
        <taxon>Metazoa</taxon>
        <taxon>Ecdysozoa</taxon>
        <taxon>Arthropoda</taxon>
        <taxon>Hexapoda</taxon>
        <taxon>Insecta</taxon>
        <taxon>Pterygota</taxon>
        <taxon>Neoptera</taxon>
        <taxon>Endopterygota</taxon>
        <taxon>Hymenoptera</taxon>
        <taxon>Apocrita</taxon>
        <taxon>Proctotrupomorpha</taxon>
        <taxon>Chalcidoidea</taxon>
        <taxon>Trichogrammatidae</taxon>
        <taxon>Trichogramma</taxon>
    </lineage>
</organism>
<dbReference type="Pfam" id="PF00743">
    <property type="entry name" value="FMO-like"/>
    <property type="match status" value="1"/>
</dbReference>
<dbReference type="InterPro" id="IPR050346">
    <property type="entry name" value="FMO-like"/>
</dbReference>
<dbReference type="EMBL" id="JBJJXI010000130">
    <property type="protein sequence ID" value="KAL3388497.1"/>
    <property type="molecule type" value="Genomic_DNA"/>
</dbReference>
<dbReference type="PANTHER" id="PTHR23023">
    <property type="entry name" value="DIMETHYLANILINE MONOOXYGENASE"/>
    <property type="match status" value="1"/>
</dbReference>
<comment type="cofactor">
    <cofactor evidence="5">
        <name>FAD</name>
        <dbReference type="ChEBI" id="CHEBI:57692"/>
    </cofactor>
</comment>
<evidence type="ECO:0000256" key="4">
    <source>
        <dbReference type="ARBA" id="ARBA00023002"/>
    </source>
</evidence>
<evidence type="ECO:0000256" key="2">
    <source>
        <dbReference type="ARBA" id="ARBA00022630"/>
    </source>
</evidence>
<gene>
    <name evidence="6" type="ORF">TKK_016366</name>
</gene>
<proteinExistence type="inferred from homology"/>
<evidence type="ECO:0000256" key="5">
    <source>
        <dbReference type="RuleBase" id="RU361177"/>
    </source>
</evidence>
<keyword evidence="5" id="KW-0503">Monooxygenase</keyword>
<dbReference type="AlphaFoldDB" id="A0ABD2W7F3"/>
<evidence type="ECO:0000256" key="1">
    <source>
        <dbReference type="ARBA" id="ARBA00009183"/>
    </source>
</evidence>
<protein>
    <recommendedName>
        <fullName evidence="5">Flavin-containing monooxygenase</fullName>
        <ecNumber evidence="5">1.-.-.-</ecNumber>
    </recommendedName>
</protein>
<keyword evidence="7" id="KW-1185">Reference proteome</keyword>
<accession>A0ABD2W7F3</accession>
<dbReference type="InterPro" id="IPR020946">
    <property type="entry name" value="Flavin_mOase-like"/>
</dbReference>
<keyword evidence="4 5" id="KW-0560">Oxidoreductase</keyword>
<dbReference type="Proteomes" id="UP001627154">
    <property type="component" value="Unassembled WGS sequence"/>
</dbReference>
<comment type="similarity">
    <text evidence="1 5">Belongs to the FMO family.</text>
</comment>
<evidence type="ECO:0000256" key="3">
    <source>
        <dbReference type="ARBA" id="ARBA00022827"/>
    </source>
</evidence>
<dbReference type="InterPro" id="IPR036188">
    <property type="entry name" value="FAD/NAD-bd_sf"/>
</dbReference>
<evidence type="ECO:0000313" key="7">
    <source>
        <dbReference type="Proteomes" id="UP001627154"/>
    </source>
</evidence>
<dbReference type="GO" id="GO:0004497">
    <property type="term" value="F:monooxygenase activity"/>
    <property type="evidence" value="ECO:0007669"/>
    <property type="project" value="UniProtKB-KW"/>
</dbReference>
<dbReference type="EC" id="1.-.-.-" evidence="5"/>